<evidence type="ECO:0000313" key="1">
    <source>
        <dbReference type="EMBL" id="SDS25279.1"/>
    </source>
</evidence>
<proteinExistence type="predicted"/>
<organism evidence="1 2">
    <name type="scientific">Bradyrhizobium canariense</name>
    <dbReference type="NCBI Taxonomy" id="255045"/>
    <lineage>
        <taxon>Bacteria</taxon>
        <taxon>Pseudomonadati</taxon>
        <taxon>Pseudomonadota</taxon>
        <taxon>Alphaproteobacteria</taxon>
        <taxon>Hyphomicrobiales</taxon>
        <taxon>Nitrobacteraceae</taxon>
        <taxon>Bradyrhizobium</taxon>
    </lineage>
</organism>
<sequence>MPLRKEAKPELAIIMTAVSGALAGPEDEIRKAVGRLREIDPTAGISNLANVNSCTPTAARPTQASEDACRPVRIIKYRLRM</sequence>
<reference evidence="2" key="1">
    <citation type="submission" date="2016-10" db="EMBL/GenBank/DDBJ databases">
        <authorList>
            <person name="Varghese N."/>
            <person name="Submissions S."/>
        </authorList>
    </citation>
    <scope>NUCLEOTIDE SEQUENCE [LARGE SCALE GENOMIC DNA]</scope>
    <source>
        <strain evidence="2">GAS369</strain>
    </source>
</reference>
<accession>A0A1H1QQV1</accession>
<name>A0A1H1QQV1_9BRAD</name>
<protein>
    <submittedName>
        <fullName evidence="1">Uncharacterized protein</fullName>
    </submittedName>
</protein>
<evidence type="ECO:0000313" key="2">
    <source>
        <dbReference type="Proteomes" id="UP000243904"/>
    </source>
</evidence>
<dbReference type="AlphaFoldDB" id="A0A1H1QQV1"/>
<keyword evidence="2" id="KW-1185">Reference proteome</keyword>
<gene>
    <name evidence="1" type="ORF">SAMN05444158_1482</name>
</gene>
<dbReference type="EMBL" id="LT629750">
    <property type="protein sequence ID" value="SDS25279.1"/>
    <property type="molecule type" value="Genomic_DNA"/>
</dbReference>
<dbReference type="Proteomes" id="UP000243904">
    <property type="component" value="Chromosome I"/>
</dbReference>